<dbReference type="AlphaFoldDB" id="D3BSX2"/>
<dbReference type="PANTHER" id="PTHR32046">
    <property type="entry name" value="G DOMAIN-CONTAINING PROTEIN"/>
    <property type="match status" value="1"/>
</dbReference>
<dbReference type="STRING" id="670386.D3BSX2"/>
<evidence type="ECO:0000313" key="2">
    <source>
        <dbReference type="EMBL" id="EFA75587.1"/>
    </source>
</evidence>
<dbReference type="RefSeq" id="XP_020427721.1">
    <property type="nucleotide sequence ID" value="XM_020581851.1"/>
</dbReference>
<dbReference type="Gene3D" id="3.40.50.300">
    <property type="entry name" value="P-loop containing nucleotide triphosphate hydrolases"/>
    <property type="match status" value="1"/>
</dbReference>
<dbReference type="OMA" id="KTCCEIC"/>
<evidence type="ECO:0000313" key="3">
    <source>
        <dbReference type="Proteomes" id="UP000001396"/>
    </source>
</evidence>
<keyword evidence="3" id="KW-1185">Reference proteome</keyword>
<reference evidence="2 3" key="1">
    <citation type="journal article" date="2011" name="Genome Res.">
        <title>Phylogeny-wide analysis of social amoeba genomes highlights ancient origins for complex intercellular communication.</title>
        <authorList>
            <person name="Heidel A.J."/>
            <person name="Lawal H.M."/>
            <person name="Felder M."/>
            <person name="Schilde C."/>
            <person name="Helps N.R."/>
            <person name="Tunggal B."/>
            <person name="Rivero F."/>
            <person name="John U."/>
            <person name="Schleicher M."/>
            <person name="Eichinger L."/>
            <person name="Platzer M."/>
            <person name="Noegel A.A."/>
            <person name="Schaap P."/>
            <person name="Gloeckner G."/>
        </authorList>
    </citation>
    <scope>NUCLEOTIDE SEQUENCE [LARGE SCALE GENOMIC DNA]</scope>
    <source>
        <strain evidence="3">ATCC 26659 / Pp 5 / PN500</strain>
    </source>
</reference>
<feature type="coiled-coil region" evidence="1">
    <location>
        <begin position="361"/>
        <end position="405"/>
    </location>
</feature>
<sequence length="415" mass="47007">MNFLKPKSNDHNILLVGKTGSGFGDTRGVMQDDDNITNILETVIPQANLSSVVLVINGSDARLTEDLKYVISCLRSNLPDDLFENTLVVFTNCVEPNFSIESLEIPGVEKEGRNFTMQNSAFGQEYNKIAARAQKQRVTDWNNSMETVDEIIEVISHFHPKSTKSFSEIASARETIAQVLHEIINYIIDSLKVKKVLDRNRGSVENQGSQLIKRMEFEPTEDPNLICMLCNKVCNYGCKLNTTYNRLCSSITLLGKCKKCGCKAKNHYHLRKKLVEKERTLAYLLEEMKQKDTSVVVASTKKKVITLNGEIDGLSAYQNSKDELATTADQVEKISNNIEQKVDSLRVAVIKVKGVCSGYNLNEIDKRLKQIEEKSKETITNENIREDFEKKVKQLKDKIVEIKELYKKPIGEKKE</sequence>
<keyword evidence="1" id="KW-0175">Coiled coil</keyword>
<gene>
    <name evidence="2" type="primary">DD8-14</name>
    <name evidence="2" type="ORF">PPL_11092</name>
</gene>
<dbReference type="FunCoup" id="D3BSX2">
    <property type="interactions" value="1"/>
</dbReference>
<evidence type="ECO:0008006" key="4">
    <source>
        <dbReference type="Google" id="ProtNLM"/>
    </source>
</evidence>
<dbReference type="PANTHER" id="PTHR32046:SF12">
    <property type="entry name" value="AIG1-TYPE G DOMAIN-CONTAINING PROTEIN"/>
    <property type="match status" value="1"/>
</dbReference>
<accession>D3BSX2</accession>
<dbReference type="Proteomes" id="UP000001396">
    <property type="component" value="Unassembled WGS sequence"/>
</dbReference>
<dbReference type="GeneID" id="31366561"/>
<name>D3BSX2_HETP5</name>
<dbReference type="InParanoid" id="D3BSX2"/>
<protein>
    <recommendedName>
        <fullName evidence="4">AIG1-type G domain-containing protein</fullName>
    </recommendedName>
</protein>
<dbReference type="InterPro" id="IPR027417">
    <property type="entry name" value="P-loop_NTPase"/>
</dbReference>
<organism evidence="2 3">
    <name type="scientific">Heterostelium pallidum (strain ATCC 26659 / Pp 5 / PN500)</name>
    <name type="common">Cellular slime mold</name>
    <name type="synonym">Polysphondylium pallidum</name>
    <dbReference type="NCBI Taxonomy" id="670386"/>
    <lineage>
        <taxon>Eukaryota</taxon>
        <taxon>Amoebozoa</taxon>
        <taxon>Evosea</taxon>
        <taxon>Eumycetozoa</taxon>
        <taxon>Dictyostelia</taxon>
        <taxon>Acytosteliales</taxon>
        <taxon>Acytosteliaceae</taxon>
        <taxon>Heterostelium</taxon>
    </lineage>
</organism>
<evidence type="ECO:0000256" key="1">
    <source>
        <dbReference type="SAM" id="Coils"/>
    </source>
</evidence>
<proteinExistence type="predicted"/>
<dbReference type="EMBL" id="ADBJ01000054">
    <property type="protein sequence ID" value="EFA75587.1"/>
    <property type="molecule type" value="Genomic_DNA"/>
</dbReference>
<comment type="caution">
    <text evidence="2">The sequence shown here is derived from an EMBL/GenBank/DDBJ whole genome shotgun (WGS) entry which is preliminary data.</text>
</comment>